<reference evidence="2 3" key="1">
    <citation type="journal article" date="2020" name="Nature">
        <title>Six reference-quality genomes reveal evolution of bat adaptations.</title>
        <authorList>
            <person name="Jebb D."/>
            <person name="Huang Z."/>
            <person name="Pippel M."/>
            <person name="Hughes G.M."/>
            <person name="Lavrichenko K."/>
            <person name="Devanna P."/>
            <person name="Winkler S."/>
            <person name="Jermiin L.S."/>
            <person name="Skirmuntt E.C."/>
            <person name="Katzourakis A."/>
            <person name="Burkitt-Gray L."/>
            <person name="Ray D.A."/>
            <person name="Sullivan K.A.M."/>
            <person name="Roscito J.G."/>
            <person name="Kirilenko B.M."/>
            <person name="Davalos L.M."/>
            <person name="Corthals A.P."/>
            <person name="Power M.L."/>
            <person name="Jones G."/>
            <person name="Ransome R.D."/>
            <person name="Dechmann D.K.N."/>
            <person name="Locatelli A.G."/>
            <person name="Puechmaille S.J."/>
            <person name="Fedrigo O."/>
            <person name="Jarvis E.D."/>
            <person name="Hiller M."/>
            <person name="Vernes S.C."/>
            <person name="Myers E.W."/>
            <person name="Teeling E.C."/>
        </authorList>
    </citation>
    <scope>NUCLEOTIDE SEQUENCE [LARGE SCALE GENOMIC DNA]</scope>
    <source>
        <strain evidence="2">MRouAeg1</strain>
        <tissue evidence="2">Muscle</tissue>
    </source>
</reference>
<comment type="caution">
    <text evidence="2">The sequence shown here is derived from an EMBL/GenBank/DDBJ whole genome shotgun (WGS) entry which is preliminary data.</text>
</comment>
<dbReference type="AlphaFoldDB" id="A0A7J8DXI8"/>
<keyword evidence="3" id="KW-1185">Reference proteome</keyword>
<gene>
    <name evidence="2" type="ORF">HJG63_008290</name>
</gene>
<evidence type="ECO:0000313" key="3">
    <source>
        <dbReference type="Proteomes" id="UP000593571"/>
    </source>
</evidence>
<dbReference type="EMBL" id="JACASE010000011">
    <property type="protein sequence ID" value="KAF6427801.1"/>
    <property type="molecule type" value="Genomic_DNA"/>
</dbReference>
<evidence type="ECO:0000256" key="1">
    <source>
        <dbReference type="SAM" id="MobiDB-lite"/>
    </source>
</evidence>
<evidence type="ECO:0000313" key="2">
    <source>
        <dbReference type="EMBL" id="KAF6427801.1"/>
    </source>
</evidence>
<protein>
    <submittedName>
        <fullName evidence="2">Uncharacterized protein</fullName>
    </submittedName>
</protein>
<organism evidence="2 3">
    <name type="scientific">Rousettus aegyptiacus</name>
    <name type="common">Egyptian fruit bat</name>
    <name type="synonym">Pteropus aegyptiacus</name>
    <dbReference type="NCBI Taxonomy" id="9407"/>
    <lineage>
        <taxon>Eukaryota</taxon>
        <taxon>Metazoa</taxon>
        <taxon>Chordata</taxon>
        <taxon>Craniata</taxon>
        <taxon>Vertebrata</taxon>
        <taxon>Euteleostomi</taxon>
        <taxon>Mammalia</taxon>
        <taxon>Eutheria</taxon>
        <taxon>Laurasiatheria</taxon>
        <taxon>Chiroptera</taxon>
        <taxon>Yinpterochiroptera</taxon>
        <taxon>Pteropodoidea</taxon>
        <taxon>Pteropodidae</taxon>
        <taxon>Rousettinae</taxon>
        <taxon>Rousettus</taxon>
    </lineage>
</organism>
<feature type="region of interest" description="Disordered" evidence="1">
    <location>
        <begin position="1"/>
        <end position="21"/>
    </location>
</feature>
<sequence>MLKRQRLQRTPENAKKSRREGCLDQSRIPLTLLSPTSLEAVVQNPSWPLCLTCFLRSTGTIVRCPPTRPSAACDHGLGLGPWRTAHIDSEHTVLGRSSRLGLPTDCSCTTPPESDFPHSV</sequence>
<accession>A0A7J8DXI8</accession>
<dbReference type="Proteomes" id="UP000593571">
    <property type="component" value="Unassembled WGS sequence"/>
</dbReference>
<name>A0A7J8DXI8_ROUAE</name>
<proteinExistence type="predicted"/>
<feature type="compositionally biased region" description="Basic and acidic residues" evidence="1">
    <location>
        <begin position="12"/>
        <end position="21"/>
    </location>
</feature>